<dbReference type="eggNOG" id="ENOG502SBAA">
    <property type="taxonomic scope" value="Eukaryota"/>
</dbReference>
<protein>
    <submittedName>
        <fullName evidence="1">Uncharacterized protein</fullName>
    </submittedName>
</protein>
<dbReference type="RefSeq" id="XP_001686581.1">
    <property type="nucleotide sequence ID" value="XM_001686529.1"/>
</dbReference>
<accession>Q4Q267</accession>
<dbReference type="VEuPathDB" id="TriTrypDB:LMJSD75_360006200"/>
<dbReference type="VEuPathDB" id="TriTrypDB:LMJLV39_360006200"/>
<dbReference type="InParanoid" id="Q4Q267"/>
<organism evidence="1 2">
    <name type="scientific">Leishmania major</name>
    <dbReference type="NCBI Taxonomy" id="5664"/>
    <lineage>
        <taxon>Eukaryota</taxon>
        <taxon>Discoba</taxon>
        <taxon>Euglenozoa</taxon>
        <taxon>Kinetoplastea</taxon>
        <taxon>Metakinetoplastina</taxon>
        <taxon>Trypanosomatida</taxon>
        <taxon>Trypanosomatidae</taxon>
        <taxon>Leishmaniinae</taxon>
        <taxon>Leishmania</taxon>
    </lineage>
</organism>
<evidence type="ECO:0000313" key="1">
    <source>
        <dbReference type="EMBL" id="CAJ08962.1"/>
    </source>
</evidence>
<gene>
    <name evidence="1" type="ORF">LMJF_36_0110</name>
</gene>
<keyword evidence="2" id="KW-1185">Reference proteome</keyword>
<dbReference type="Proteomes" id="UP000000542">
    <property type="component" value="Chromosome 36"/>
</dbReference>
<dbReference type="KEGG" id="lma:LMJF_36_0110"/>
<sequence>MPSRLMLPLPSLPLFSSSLYARHMCICVRVRVHGSGGEEELLSATTETHTPSLHYTRLAVSRVALPLLTLSVSLFFASAGRSCKGEDCPMSAYQVARPTDGALRTALKAVLTTSPPPTLVPHPPSKNVAWRPRRIVEELKALRCVEALSSFEAELRGLVGLQEIRCRTKLVNHAYRDECALREVEHLLAAEAAQRRDVTEKFFDIVRAPFEVLHLHLREELTRRSLRCEERSIWRALQLRASGSRLGLAEADNRATLGALEECSREELKNRRLIELGDNLQREIVVQRRLAGHLRCVDHSKGAQRARQRLEWQEEMGRATLERLYSLHLILLLQDVKVDFSEAVKRDVVLLSEASRATTQQVRVADCEERVLACLEQERRLRLTLEEQEHTGSKAVTQAFLLGWRGVYRQITKDSDVTSVFGKIELLVRRDIADQRRSELSSLLLACQAQTRVLKRHQAERRALCQQYIDGARFISGEENREANQLFCDHHVWQCQQAALHRATVLAVEEVASSRAIRGAEAQARLACKLEYLAEKLQLQCEEGRQRVAEEEERCLGALRERYVHIFFIQGAVRLFDSERAERMLIEVEESAAAVDTLLPLRQALTHSLVSDAYRPLSGLEDEFRARVTVEETRERCGLVRQHVLLSEAAHRIGLFELEHNFWIRPITAQVSAMEADARRRLCSSAEAEMLLVRRCVLEDWEWEKRKSIHKCEMLVRESLALTNRLPALPSLSRLTDATDMWGALEADWGDAASDVATWSANWLLHDPPSLTCYSTLRCEDVLVEAYLERDLIHFMEHREWLQVLQHKTTTNSSAESSAVDQTYWKLHSLSMRLEPQQRAAFINVWHSNQSFDVSFPLTQQPDEAIVGERTISFYAPDAGTTAALMQRDTDAGMVFFLILDDEGTVLACATMVVEVAPKCSAHLCIPLDSNRGFVRLV</sequence>
<dbReference type="HOGENOM" id="CLU_312720_0_0_1"/>
<name>Q4Q267_LEIMA</name>
<dbReference type="AlphaFoldDB" id="Q4Q267"/>
<dbReference type="VEuPathDB" id="TriTrypDB:LMJFC_360006700"/>
<dbReference type="GeneID" id="5655259"/>
<proteinExistence type="predicted"/>
<dbReference type="OMA" id="WGALEAD"/>
<dbReference type="VEuPathDB" id="TriTrypDB:LmjF.36.0110"/>
<reference evidence="1 2" key="1">
    <citation type="journal article" date="2005" name="Science">
        <title>The genome of the kinetoplastid parasite, Leishmania major.</title>
        <authorList>
            <person name="Ivens A.C."/>
            <person name="Peacock C.S."/>
            <person name="Worthey E.A."/>
            <person name="Murphy L."/>
            <person name="Aggarwal G."/>
            <person name="Berriman M."/>
            <person name="Sisk E."/>
            <person name="Rajandream M.A."/>
            <person name="Adlem E."/>
            <person name="Aert R."/>
            <person name="Anupama A."/>
            <person name="Apostolou Z."/>
            <person name="Attipoe P."/>
            <person name="Bason N."/>
            <person name="Bauser C."/>
            <person name="Beck A."/>
            <person name="Beverley S.M."/>
            <person name="Bianchettin G."/>
            <person name="Borzym K."/>
            <person name="Bothe G."/>
            <person name="Bruschi C.V."/>
            <person name="Collins M."/>
            <person name="Cadag E."/>
            <person name="Ciarloni L."/>
            <person name="Clayton C."/>
            <person name="Coulson R.M."/>
            <person name="Cronin A."/>
            <person name="Cruz A.K."/>
            <person name="Davies R.M."/>
            <person name="De Gaudenzi J."/>
            <person name="Dobson D.E."/>
            <person name="Duesterhoeft A."/>
            <person name="Fazelina G."/>
            <person name="Fosker N."/>
            <person name="Frasch A.C."/>
            <person name="Fraser A."/>
            <person name="Fuchs M."/>
            <person name="Gabel C."/>
            <person name="Goble A."/>
            <person name="Goffeau A."/>
            <person name="Harris D."/>
            <person name="Hertz-Fowler C."/>
            <person name="Hilbert H."/>
            <person name="Horn D."/>
            <person name="Huang Y."/>
            <person name="Klages S."/>
            <person name="Knights A."/>
            <person name="Kube M."/>
            <person name="Larke N."/>
            <person name="Litvin L."/>
            <person name="Lord A."/>
            <person name="Louie T."/>
            <person name="Marra M."/>
            <person name="Masuy D."/>
            <person name="Matthews K."/>
            <person name="Michaeli S."/>
            <person name="Mottram J.C."/>
            <person name="Muller-Auer S."/>
            <person name="Munden H."/>
            <person name="Nelson S."/>
            <person name="Norbertczak H."/>
            <person name="Oliver K."/>
            <person name="O'neil S."/>
            <person name="Pentony M."/>
            <person name="Pohl T.M."/>
            <person name="Price C."/>
            <person name="Purnelle B."/>
            <person name="Quail M.A."/>
            <person name="Rabbinowitsch E."/>
            <person name="Reinhardt R."/>
            <person name="Rieger M."/>
            <person name="Rinta J."/>
            <person name="Robben J."/>
            <person name="Robertson L."/>
            <person name="Ruiz J.C."/>
            <person name="Rutter S."/>
            <person name="Saunders D."/>
            <person name="Schafer M."/>
            <person name="Schein J."/>
            <person name="Schwartz D.C."/>
            <person name="Seeger K."/>
            <person name="Seyler A."/>
            <person name="Sharp S."/>
            <person name="Shin H."/>
            <person name="Sivam D."/>
            <person name="Squares R."/>
            <person name="Squares S."/>
            <person name="Tosato V."/>
            <person name="Vogt C."/>
            <person name="Volckaert G."/>
            <person name="Wambutt R."/>
            <person name="Warren T."/>
            <person name="Wedler H."/>
            <person name="Woodward J."/>
            <person name="Zhou S."/>
            <person name="Zimmermann W."/>
            <person name="Smith D.F."/>
            <person name="Blackwell J.M."/>
            <person name="Stuart K.D."/>
            <person name="Barrell B."/>
            <person name="Myler P.J."/>
        </authorList>
    </citation>
    <scope>NUCLEOTIDE SEQUENCE [LARGE SCALE GENOMIC DNA]</scope>
    <source>
        <strain evidence="2">MHOM/IL/81/Friedlin</strain>
    </source>
</reference>
<dbReference type="EMBL" id="FR796432">
    <property type="protein sequence ID" value="CAJ08962.1"/>
    <property type="molecule type" value="Genomic_DNA"/>
</dbReference>
<reference evidence="1 2" key="2">
    <citation type="journal article" date="2011" name="Genome Res.">
        <title>Chromosome and gene copy number variation allow major structural change between species and strains of Leishmania.</title>
        <authorList>
            <person name="Rogers M.B."/>
            <person name="Hilley J.D."/>
            <person name="Dickens N.J."/>
            <person name="Wilkes J."/>
            <person name="Bates P.A."/>
            <person name="Depledge D.P."/>
            <person name="Harris D."/>
            <person name="Her Y."/>
            <person name="Herzyk P."/>
            <person name="Imamura H."/>
            <person name="Otto T.D."/>
            <person name="Sanders M."/>
            <person name="Seeger K."/>
            <person name="Dujardin J.C."/>
            <person name="Berriman M."/>
            <person name="Smith D.F."/>
            <person name="Hertz-Fowler C."/>
            <person name="Mottram J.C."/>
        </authorList>
    </citation>
    <scope>NUCLEOTIDE SEQUENCE [LARGE SCALE GENOMIC DNA]</scope>
    <source>
        <strain evidence="2">MHOM/IL/81/Friedlin</strain>
    </source>
</reference>
<evidence type="ECO:0000313" key="2">
    <source>
        <dbReference type="Proteomes" id="UP000000542"/>
    </source>
</evidence>